<keyword evidence="1" id="KW-1133">Transmembrane helix</keyword>
<name>A0A6C0HN29_9ZZZZ</name>
<organism evidence="2">
    <name type="scientific">viral metagenome</name>
    <dbReference type="NCBI Taxonomy" id="1070528"/>
    <lineage>
        <taxon>unclassified sequences</taxon>
        <taxon>metagenomes</taxon>
        <taxon>organismal metagenomes</taxon>
    </lineage>
</organism>
<protein>
    <recommendedName>
        <fullName evidence="3">CPW-WPC domain-containing protein</fullName>
    </recommendedName>
</protein>
<keyword evidence="1" id="KW-0812">Transmembrane</keyword>
<dbReference type="EMBL" id="MN739996">
    <property type="protein sequence ID" value="QHT82108.1"/>
    <property type="molecule type" value="Genomic_DNA"/>
</dbReference>
<accession>A0A6C0HN29</accession>
<proteinExistence type="predicted"/>
<sequence>MDFYSTVLIAFIIVLVITLAIVGTILSNMNKKQKFPGNISTCPDYYSLNANGFCIQNDAIFNNSSSVCKMINPQGAAYNVKGTGPFSGMCKKKEWGNQCGVSWDGITNDPNICF</sequence>
<feature type="transmembrane region" description="Helical" evidence="1">
    <location>
        <begin position="6"/>
        <end position="26"/>
    </location>
</feature>
<reference evidence="2" key="1">
    <citation type="journal article" date="2020" name="Nature">
        <title>Giant virus diversity and host interactions through global metagenomics.</title>
        <authorList>
            <person name="Schulz F."/>
            <person name="Roux S."/>
            <person name="Paez-Espino D."/>
            <person name="Jungbluth S."/>
            <person name="Walsh D.A."/>
            <person name="Denef V.J."/>
            <person name="McMahon K.D."/>
            <person name="Konstantinidis K.T."/>
            <person name="Eloe-Fadrosh E.A."/>
            <person name="Kyrpides N.C."/>
            <person name="Woyke T."/>
        </authorList>
    </citation>
    <scope>NUCLEOTIDE SEQUENCE</scope>
    <source>
        <strain evidence="2">GVMAG-M-3300023184-160</strain>
    </source>
</reference>
<dbReference type="AlphaFoldDB" id="A0A6C0HN29"/>
<keyword evidence="1" id="KW-0472">Membrane</keyword>
<evidence type="ECO:0008006" key="3">
    <source>
        <dbReference type="Google" id="ProtNLM"/>
    </source>
</evidence>
<evidence type="ECO:0000313" key="2">
    <source>
        <dbReference type="EMBL" id="QHT82108.1"/>
    </source>
</evidence>
<evidence type="ECO:0000256" key="1">
    <source>
        <dbReference type="SAM" id="Phobius"/>
    </source>
</evidence>